<evidence type="ECO:0000259" key="10">
    <source>
        <dbReference type="PROSITE" id="PS51755"/>
    </source>
</evidence>
<name>A0A2Z2KJ58_9BACL</name>
<dbReference type="GO" id="GO:0000156">
    <property type="term" value="F:phosphorelay response regulator activity"/>
    <property type="evidence" value="ECO:0007669"/>
    <property type="project" value="TreeGrafter"/>
</dbReference>
<dbReference type="SMART" id="SM00448">
    <property type="entry name" value="REC"/>
    <property type="match status" value="1"/>
</dbReference>
<dbReference type="Gene3D" id="3.40.50.2300">
    <property type="match status" value="1"/>
</dbReference>
<evidence type="ECO:0000256" key="8">
    <source>
        <dbReference type="PROSITE-ProRule" id="PRU01091"/>
    </source>
</evidence>
<dbReference type="GO" id="GO:0006355">
    <property type="term" value="P:regulation of DNA-templated transcription"/>
    <property type="evidence" value="ECO:0007669"/>
    <property type="project" value="InterPro"/>
</dbReference>
<dbReference type="InterPro" id="IPR001867">
    <property type="entry name" value="OmpR/PhoB-type_DNA-bd"/>
</dbReference>
<evidence type="ECO:0000256" key="5">
    <source>
        <dbReference type="ARBA" id="ARBA00023125"/>
    </source>
</evidence>
<dbReference type="EMBL" id="CP021780">
    <property type="protein sequence ID" value="ASA19801.1"/>
    <property type="molecule type" value="Genomic_DNA"/>
</dbReference>
<dbReference type="SUPFAM" id="SSF52172">
    <property type="entry name" value="CheY-like"/>
    <property type="match status" value="1"/>
</dbReference>
<feature type="domain" description="OmpR/PhoB-type" evidence="10">
    <location>
        <begin position="133"/>
        <end position="233"/>
    </location>
</feature>
<dbReference type="GO" id="GO:0005829">
    <property type="term" value="C:cytosol"/>
    <property type="evidence" value="ECO:0007669"/>
    <property type="project" value="TreeGrafter"/>
</dbReference>
<evidence type="ECO:0000313" key="12">
    <source>
        <dbReference type="Proteomes" id="UP000249890"/>
    </source>
</evidence>
<feature type="domain" description="Response regulatory" evidence="9">
    <location>
        <begin position="5"/>
        <end position="118"/>
    </location>
</feature>
<dbReference type="Proteomes" id="UP000249890">
    <property type="component" value="Chromosome"/>
</dbReference>
<dbReference type="Gene3D" id="1.10.10.10">
    <property type="entry name" value="Winged helix-like DNA-binding domain superfamily/Winged helix DNA-binding domain"/>
    <property type="match status" value="1"/>
</dbReference>
<dbReference type="GO" id="GO:0000976">
    <property type="term" value="F:transcription cis-regulatory region binding"/>
    <property type="evidence" value="ECO:0007669"/>
    <property type="project" value="TreeGrafter"/>
</dbReference>
<keyword evidence="4" id="KW-0805">Transcription regulation</keyword>
<evidence type="ECO:0000256" key="6">
    <source>
        <dbReference type="ARBA" id="ARBA00023163"/>
    </source>
</evidence>
<dbReference type="Pfam" id="PF00486">
    <property type="entry name" value="Trans_reg_C"/>
    <property type="match status" value="1"/>
</dbReference>
<evidence type="ECO:0000256" key="4">
    <source>
        <dbReference type="ARBA" id="ARBA00023015"/>
    </source>
</evidence>
<evidence type="ECO:0000256" key="1">
    <source>
        <dbReference type="ARBA" id="ARBA00004496"/>
    </source>
</evidence>
<gene>
    <name evidence="11" type="ORF">B9T62_02645</name>
</gene>
<dbReference type="Gene3D" id="6.10.250.690">
    <property type="match status" value="1"/>
</dbReference>
<sequence length="237" mass="27307">MRSKKILIIEDEEGIRDILSYSLRKEGFEILEAANGQEGLMLLERNHADLVLLDLMLPDVSGFDICKRLSYTSRTPVIMITAKSDMLDKVLGMELGADDYITKPFDIREVIARIRAIFRRIDQKVESGQPTARETIHLGKTIVIYRNEREVLKDGERVFLTNKEYELLPFFVEHNRMVFNRSELLDKVWGFEYAGDTRTVDIHVQRIRKKLDDNHAAGSMIVTVFGVGYKLDAVVRT</sequence>
<protein>
    <submittedName>
        <fullName evidence="11">DNA-binding response regulator</fullName>
    </submittedName>
</protein>
<keyword evidence="5 8" id="KW-0238">DNA-binding</keyword>
<evidence type="ECO:0000256" key="7">
    <source>
        <dbReference type="PROSITE-ProRule" id="PRU00169"/>
    </source>
</evidence>
<organism evidence="11 12">
    <name type="scientific">Paenibacillus donghaensis</name>
    <dbReference type="NCBI Taxonomy" id="414771"/>
    <lineage>
        <taxon>Bacteria</taxon>
        <taxon>Bacillati</taxon>
        <taxon>Bacillota</taxon>
        <taxon>Bacilli</taxon>
        <taxon>Bacillales</taxon>
        <taxon>Paenibacillaceae</taxon>
        <taxon>Paenibacillus</taxon>
    </lineage>
</organism>
<dbReference type="InterPro" id="IPR001789">
    <property type="entry name" value="Sig_transdc_resp-reg_receiver"/>
</dbReference>
<dbReference type="InterPro" id="IPR039420">
    <property type="entry name" value="WalR-like"/>
</dbReference>
<dbReference type="PROSITE" id="PS51755">
    <property type="entry name" value="OMPR_PHOB"/>
    <property type="match status" value="1"/>
</dbReference>
<dbReference type="InterPro" id="IPR011006">
    <property type="entry name" value="CheY-like_superfamily"/>
</dbReference>
<keyword evidence="2 7" id="KW-0597">Phosphoprotein</keyword>
<accession>A0A2Z2KJ58</accession>
<dbReference type="FunFam" id="1.10.10.10:FF:000018">
    <property type="entry name" value="DNA-binding response regulator ResD"/>
    <property type="match status" value="1"/>
</dbReference>
<dbReference type="FunFam" id="3.40.50.2300:FF:000001">
    <property type="entry name" value="DNA-binding response regulator PhoB"/>
    <property type="match status" value="1"/>
</dbReference>
<proteinExistence type="predicted"/>
<evidence type="ECO:0000256" key="3">
    <source>
        <dbReference type="ARBA" id="ARBA00023012"/>
    </source>
</evidence>
<dbReference type="InterPro" id="IPR036388">
    <property type="entry name" value="WH-like_DNA-bd_sf"/>
</dbReference>
<feature type="DNA-binding region" description="OmpR/PhoB-type" evidence="8">
    <location>
        <begin position="133"/>
        <end position="233"/>
    </location>
</feature>
<dbReference type="RefSeq" id="WP_087913826.1">
    <property type="nucleotide sequence ID" value="NZ_CP021780.1"/>
</dbReference>
<feature type="modified residue" description="4-aspartylphosphate" evidence="7">
    <location>
        <position position="54"/>
    </location>
</feature>
<evidence type="ECO:0000313" key="11">
    <source>
        <dbReference type="EMBL" id="ASA19801.1"/>
    </source>
</evidence>
<dbReference type="Pfam" id="PF00072">
    <property type="entry name" value="Response_reg"/>
    <property type="match status" value="1"/>
</dbReference>
<evidence type="ECO:0000256" key="2">
    <source>
        <dbReference type="ARBA" id="ARBA00022553"/>
    </source>
</evidence>
<reference evidence="11 12" key="1">
    <citation type="submission" date="2017-06" db="EMBL/GenBank/DDBJ databases">
        <title>Complete genome sequence of Paenibacillus donghaensis KCTC 13049T isolated from East Sea sediment, South Korea.</title>
        <authorList>
            <person name="Jung B.K."/>
            <person name="Hong S.-J."/>
            <person name="Shin J.-H."/>
        </authorList>
    </citation>
    <scope>NUCLEOTIDE SEQUENCE [LARGE SCALE GENOMIC DNA]</scope>
    <source>
        <strain evidence="11 12">KCTC 13049</strain>
    </source>
</reference>
<dbReference type="AlphaFoldDB" id="A0A2Z2KJ58"/>
<dbReference type="PANTHER" id="PTHR48111">
    <property type="entry name" value="REGULATOR OF RPOS"/>
    <property type="match status" value="1"/>
</dbReference>
<evidence type="ECO:0000259" key="9">
    <source>
        <dbReference type="PROSITE" id="PS50110"/>
    </source>
</evidence>
<dbReference type="PROSITE" id="PS50110">
    <property type="entry name" value="RESPONSE_REGULATORY"/>
    <property type="match status" value="1"/>
</dbReference>
<comment type="subcellular location">
    <subcellularLocation>
        <location evidence="1">Cytoplasm</location>
    </subcellularLocation>
</comment>
<keyword evidence="3" id="KW-0902">Two-component regulatory system</keyword>
<dbReference type="OrthoDB" id="9790442at2"/>
<keyword evidence="6" id="KW-0804">Transcription</keyword>
<dbReference type="SMART" id="SM00862">
    <property type="entry name" value="Trans_reg_C"/>
    <property type="match status" value="1"/>
</dbReference>
<keyword evidence="12" id="KW-1185">Reference proteome</keyword>
<dbReference type="KEGG" id="pdh:B9T62_02645"/>
<dbReference type="PANTHER" id="PTHR48111:SF40">
    <property type="entry name" value="PHOSPHATE REGULON TRANSCRIPTIONAL REGULATORY PROTEIN PHOB"/>
    <property type="match status" value="1"/>
</dbReference>
<dbReference type="GO" id="GO:0032993">
    <property type="term" value="C:protein-DNA complex"/>
    <property type="evidence" value="ECO:0007669"/>
    <property type="project" value="TreeGrafter"/>
</dbReference>
<dbReference type="CDD" id="cd00383">
    <property type="entry name" value="trans_reg_C"/>
    <property type="match status" value="1"/>
</dbReference>